<dbReference type="Proteomes" id="UP001460270">
    <property type="component" value="Unassembled WGS sequence"/>
</dbReference>
<evidence type="ECO:0000313" key="2">
    <source>
        <dbReference type="EMBL" id="KAK7929904.1"/>
    </source>
</evidence>
<feature type="compositionally biased region" description="Basic and acidic residues" evidence="1">
    <location>
        <begin position="719"/>
        <end position="731"/>
    </location>
</feature>
<feature type="compositionally biased region" description="Polar residues" evidence="1">
    <location>
        <begin position="830"/>
        <end position="856"/>
    </location>
</feature>
<feature type="compositionally biased region" description="Low complexity" evidence="1">
    <location>
        <begin position="209"/>
        <end position="223"/>
    </location>
</feature>
<accession>A0AAW0PVB5</accession>
<feature type="region of interest" description="Disordered" evidence="1">
    <location>
        <begin position="472"/>
        <end position="691"/>
    </location>
</feature>
<feature type="compositionally biased region" description="Acidic residues" evidence="1">
    <location>
        <begin position="813"/>
        <end position="823"/>
    </location>
</feature>
<feature type="compositionally biased region" description="Basic and acidic residues" evidence="1">
    <location>
        <begin position="744"/>
        <end position="753"/>
    </location>
</feature>
<feature type="compositionally biased region" description="Low complexity" evidence="1">
    <location>
        <begin position="7"/>
        <end position="21"/>
    </location>
</feature>
<comment type="caution">
    <text evidence="2">The sequence shown here is derived from an EMBL/GenBank/DDBJ whole genome shotgun (WGS) entry which is preliminary data.</text>
</comment>
<dbReference type="EMBL" id="JBBPFD010000004">
    <property type="protein sequence ID" value="KAK7929904.1"/>
    <property type="molecule type" value="Genomic_DNA"/>
</dbReference>
<feature type="compositionally biased region" description="Basic and acidic residues" evidence="1">
    <location>
        <begin position="276"/>
        <end position="288"/>
    </location>
</feature>
<feature type="compositionally biased region" description="Acidic residues" evidence="1">
    <location>
        <begin position="773"/>
        <end position="790"/>
    </location>
</feature>
<feature type="compositionally biased region" description="Low complexity" evidence="1">
    <location>
        <begin position="232"/>
        <end position="242"/>
    </location>
</feature>
<protein>
    <submittedName>
        <fullName evidence="2">Uncharacterized protein</fullName>
    </submittedName>
</protein>
<feature type="compositionally biased region" description="Polar residues" evidence="1">
    <location>
        <begin position="486"/>
        <end position="500"/>
    </location>
</feature>
<proteinExistence type="predicted"/>
<dbReference type="AlphaFoldDB" id="A0AAW0PVB5"/>
<feature type="compositionally biased region" description="Low complexity" evidence="1">
    <location>
        <begin position="578"/>
        <end position="592"/>
    </location>
</feature>
<sequence>MKPDGVTMETTEPTEAAAIAEPSNPPDNTTEQSLLPPVEATGDGAPKTAASVNGKTAAKPKSATMRKLPPQSKTETASGSRPAVASRRPVNDVKPSNNVAARSAPAKKPTAPSVRLPGATTGPKKTQVVSLGKTMAPKPQVKLPDKKASAPGSAAPALPNGTKPTNGTPKKTLATTKPKLTGPAPRPIGSAAPNQALPLQQNQMHLLSQKLPDLQRLPQLPAQQPNPPQLQPQPSRSPQGTAAPPPKTAGPAKKDVSQPSAAAASVMKKTPQTAAKKTEISKSARNEKPGIALTTMKVDPKPPKPQQMIKPSATKKPAAARITAVNRIGQTPPSSPVCKSPSTSNTPRSKVLHKPTQAVSPFTVGKKAEKMGATKAAAAASKKAVVAGTAAVAKAAGVTVGAAEVVAAVVQDTQVEPVPALSQEESTNATGSVEDSATALCPFPFYTRACPSSISFLSSDFAPTVRKTFRLNLNDDEEEEEKEGSQLVSVSEMSGTTQPTEESRPGSAGTVGGICVESRVPEIPVNDYDEDDEDENDNDRVCDMDVGSERADEPQRRDNDVDDEEDEDVEMASEGSGTAPTPSSSDPSAPAAQWDQPNPFSDPWAEHFPQQPPPEADSELSQVVEAAADSPLTDPCQGDSETPTQESTQAWIELCSATITNTNQDDTQTFSDKGEQQTPEPQIGLEQTGLAAEPMLPVDALCAAGSSPLRISSCGATSPEEHNGVHNEKDVQVPQSSPQPELAQTKEPEHTPADELLASANAPASNPSSSSVTDDEASDTEGEAQLEDSLETPVICDVTFESKPQGTRLSTVDEGDEPEDSGPPEDATPPSATSQVSYGFDTMTSASNSNAQSTGESCVKSPGIFL</sequence>
<feature type="compositionally biased region" description="Low complexity" evidence="1">
    <location>
        <begin position="660"/>
        <end position="669"/>
    </location>
</feature>
<reference evidence="3" key="1">
    <citation type="submission" date="2024-04" db="EMBL/GenBank/DDBJ databases">
        <title>Salinicola lusitanus LLJ914,a marine bacterium isolated from the Okinawa Trough.</title>
        <authorList>
            <person name="Li J."/>
        </authorList>
    </citation>
    <scope>NUCLEOTIDE SEQUENCE [LARGE SCALE GENOMIC DNA]</scope>
</reference>
<feature type="compositionally biased region" description="Low complexity" evidence="1">
    <location>
        <begin position="758"/>
        <end position="771"/>
    </location>
</feature>
<feature type="region of interest" description="Disordered" evidence="1">
    <location>
        <begin position="708"/>
        <end position="866"/>
    </location>
</feature>
<evidence type="ECO:0000313" key="3">
    <source>
        <dbReference type="Proteomes" id="UP001460270"/>
    </source>
</evidence>
<feature type="compositionally biased region" description="Acidic residues" evidence="1">
    <location>
        <begin position="560"/>
        <end position="571"/>
    </location>
</feature>
<name>A0AAW0PVB5_9GOBI</name>
<feature type="compositionally biased region" description="Acidic residues" evidence="1">
    <location>
        <begin position="527"/>
        <end position="537"/>
    </location>
</feature>
<keyword evidence="3" id="KW-1185">Reference proteome</keyword>
<evidence type="ECO:0000256" key="1">
    <source>
        <dbReference type="SAM" id="MobiDB-lite"/>
    </source>
</evidence>
<feature type="region of interest" description="Disordered" evidence="1">
    <location>
        <begin position="1"/>
        <end position="358"/>
    </location>
</feature>
<feature type="compositionally biased region" description="Basic and acidic residues" evidence="1">
    <location>
        <begin position="538"/>
        <end position="559"/>
    </location>
</feature>
<feature type="compositionally biased region" description="Low complexity" evidence="1">
    <location>
        <begin position="149"/>
        <end position="181"/>
    </location>
</feature>
<gene>
    <name evidence="2" type="ORF">WMY93_006299</name>
</gene>
<organism evidence="2 3">
    <name type="scientific">Mugilogobius chulae</name>
    <name type="common">yellowstripe goby</name>
    <dbReference type="NCBI Taxonomy" id="88201"/>
    <lineage>
        <taxon>Eukaryota</taxon>
        <taxon>Metazoa</taxon>
        <taxon>Chordata</taxon>
        <taxon>Craniata</taxon>
        <taxon>Vertebrata</taxon>
        <taxon>Euteleostomi</taxon>
        <taxon>Actinopterygii</taxon>
        <taxon>Neopterygii</taxon>
        <taxon>Teleostei</taxon>
        <taxon>Neoteleostei</taxon>
        <taxon>Acanthomorphata</taxon>
        <taxon>Gobiaria</taxon>
        <taxon>Gobiiformes</taxon>
        <taxon>Gobioidei</taxon>
        <taxon>Gobiidae</taxon>
        <taxon>Gobionellinae</taxon>
        <taxon>Mugilogobius</taxon>
    </lineage>
</organism>
<feature type="compositionally biased region" description="Polar residues" evidence="1">
    <location>
        <begin position="197"/>
        <end position="206"/>
    </location>
</feature>
<feature type="compositionally biased region" description="Polar residues" evidence="1">
    <location>
        <begin position="639"/>
        <end position="650"/>
    </location>
</feature>